<keyword evidence="4" id="KW-1185">Reference proteome</keyword>
<dbReference type="NCBIfam" id="NF045639">
    <property type="entry name" value="GCX_COOH"/>
    <property type="match status" value="1"/>
</dbReference>
<dbReference type="InterPro" id="IPR024079">
    <property type="entry name" value="MetalloPept_cat_dom_sf"/>
</dbReference>
<dbReference type="CDD" id="cd00063">
    <property type="entry name" value="FN3"/>
    <property type="match status" value="1"/>
</dbReference>
<dbReference type="InterPro" id="IPR013783">
    <property type="entry name" value="Ig-like_fold"/>
</dbReference>
<dbReference type="Gene3D" id="2.60.40.10">
    <property type="entry name" value="Immunoglobulins"/>
    <property type="match status" value="1"/>
</dbReference>
<evidence type="ECO:0000259" key="2">
    <source>
        <dbReference type="PROSITE" id="PS50215"/>
    </source>
</evidence>
<dbReference type="InterPro" id="IPR001590">
    <property type="entry name" value="Peptidase_M12B"/>
</dbReference>
<protein>
    <submittedName>
        <fullName evidence="3">GEVED domain-containing protein</fullName>
    </submittedName>
</protein>
<evidence type="ECO:0000256" key="1">
    <source>
        <dbReference type="SAM" id="SignalP"/>
    </source>
</evidence>
<dbReference type="InterPro" id="IPR003961">
    <property type="entry name" value="FN3_dom"/>
</dbReference>
<dbReference type="InterPro" id="IPR055015">
    <property type="entry name" value="GCX_COOH"/>
</dbReference>
<dbReference type="InterPro" id="IPR045474">
    <property type="entry name" value="GEVED"/>
</dbReference>
<feature type="chain" id="PRO_5045655137" evidence="1">
    <location>
        <begin position="21"/>
        <end position="749"/>
    </location>
</feature>
<reference evidence="4" key="1">
    <citation type="journal article" date="2019" name="Int. J. Syst. Evol. Microbiol.">
        <title>The Global Catalogue of Microorganisms (GCM) 10K type strain sequencing project: providing services to taxonomists for standard genome sequencing and annotation.</title>
        <authorList>
            <consortium name="The Broad Institute Genomics Platform"/>
            <consortium name="The Broad Institute Genome Sequencing Center for Infectious Disease"/>
            <person name="Wu L."/>
            <person name="Ma J."/>
        </authorList>
    </citation>
    <scope>NUCLEOTIDE SEQUENCE [LARGE SCALE GENOMIC DNA]</scope>
    <source>
        <strain evidence="4">KCTC 52344</strain>
    </source>
</reference>
<feature type="signal peptide" evidence="1">
    <location>
        <begin position="1"/>
        <end position="20"/>
    </location>
</feature>
<accession>A0ABW5J612</accession>
<dbReference type="EMBL" id="JBHULC010000008">
    <property type="protein sequence ID" value="MFD2520989.1"/>
    <property type="molecule type" value="Genomic_DNA"/>
</dbReference>
<feature type="domain" description="Peptidase M12B" evidence="2">
    <location>
        <begin position="216"/>
        <end position="409"/>
    </location>
</feature>
<dbReference type="Pfam" id="PF13688">
    <property type="entry name" value="Reprolysin_5"/>
    <property type="match status" value="1"/>
</dbReference>
<dbReference type="PANTHER" id="PTHR11905:SF159">
    <property type="entry name" value="ADAM METALLOPROTEASE"/>
    <property type="match status" value="1"/>
</dbReference>
<dbReference type="PROSITE" id="PS50215">
    <property type="entry name" value="ADAM_MEPRO"/>
    <property type="match status" value="1"/>
</dbReference>
<dbReference type="Pfam" id="PF20009">
    <property type="entry name" value="GEVED"/>
    <property type="match status" value="1"/>
</dbReference>
<dbReference type="SUPFAM" id="SSF49265">
    <property type="entry name" value="Fibronectin type III"/>
    <property type="match status" value="1"/>
</dbReference>
<dbReference type="Gene3D" id="3.40.390.10">
    <property type="entry name" value="Collagenase (Catalytic Domain)"/>
    <property type="match status" value="1"/>
</dbReference>
<evidence type="ECO:0000313" key="3">
    <source>
        <dbReference type="EMBL" id="MFD2520989.1"/>
    </source>
</evidence>
<dbReference type="Proteomes" id="UP001597510">
    <property type="component" value="Unassembled WGS sequence"/>
</dbReference>
<dbReference type="SUPFAM" id="SSF55486">
    <property type="entry name" value="Metalloproteases ('zincins'), catalytic domain"/>
    <property type="match status" value="1"/>
</dbReference>
<organism evidence="3 4">
    <name type="scientific">Emticicia soli</name>
    <dbReference type="NCBI Taxonomy" id="2027878"/>
    <lineage>
        <taxon>Bacteria</taxon>
        <taxon>Pseudomonadati</taxon>
        <taxon>Bacteroidota</taxon>
        <taxon>Cytophagia</taxon>
        <taxon>Cytophagales</taxon>
        <taxon>Leadbetterellaceae</taxon>
        <taxon>Emticicia</taxon>
    </lineage>
</organism>
<evidence type="ECO:0000313" key="4">
    <source>
        <dbReference type="Proteomes" id="UP001597510"/>
    </source>
</evidence>
<sequence length="749" mass="82367">MKKTRPLLIVFLLFAVYSHAQKNVYHEVNLAKKTHAALKLSSLFRTPIAASNTQKALVSNNSAVEFSVNKTELKKLSQQQIPFLSLTIPASTQNAFELELIPINIYGPQFRLLNAENQEVPFVKSTHYKGVVKGDPKSLVALSVGNGEISGFISNKDGNYVLGKLKKSENYVLYNDKDLLDKKAFNCEAIEEKIAQAAEVGSCSTAPVRDTTAACNPVLIHLEADYQIFKDQDSSMVTATNFVTHLFAQVVVLYDREWINMQIAELKIWNRNEPFMSPWTATFQQVYHAFGYYIADSLGGNFNGHIAHLLSGKPLGGGMGEIDVLCSKGWSVTTSVGDTVIELPTYSRAVKVITHEIGHNLGSSHTNSCRWPCGALDNCWTIEPRPDGGRCTMSPFPEVRGTIMSYCDIGGASIDLYNGFGILPGNLIRQKVQACMGNTKPAVNLSAINVYRNTAHLLWEHPVGEGDYTIEYKPASSSTWISKATNIEGLIVTGLLSNTAYDWRVKVDCSPYTTSTFTTNNQPPVEYCKTNYTYSCDTWPVKMIAFQINDVYFSQEYECLPAGQQPFNFKPIRNLNKGQVQNFIIHPGSVGGSFVHASIWIDFNKNGSFETTDKVFVTQDSTNSGTISGSFTIPDSVVTQKYTRMRVMLTMDEKPLATCGNYITGETEDYLINIEGNCPTIVSLYNPVNNIVAGGQIIQALATGGTINATNHIDAIGTMATYQSNVINLSPGFKAEKGTIFKAETGGCN</sequence>
<name>A0ABW5J612_9BACT</name>
<proteinExistence type="predicted"/>
<dbReference type="SMART" id="SM00060">
    <property type="entry name" value="FN3"/>
    <property type="match status" value="1"/>
</dbReference>
<gene>
    <name evidence="3" type="ORF">ACFSR2_08850</name>
</gene>
<dbReference type="InterPro" id="IPR036116">
    <property type="entry name" value="FN3_sf"/>
</dbReference>
<dbReference type="RefSeq" id="WP_340234989.1">
    <property type="nucleotide sequence ID" value="NZ_JBBEWC010000003.1"/>
</dbReference>
<comment type="caution">
    <text evidence="3">The sequence shown here is derived from an EMBL/GenBank/DDBJ whole genome shotgun (WGS) entry which is preliminary data.</text>
</comment>
<dbReference type="PANTHER" id="PTHR11905">
    <property type="entry name" value="ADAM A DISINTEGRIN AND METALLOPROTEASE DOMAIN"/>
    <property type="match status" value="1"/>
</dbReference>
<keyword evidence="1" id="KW-0732">Signal</keyword>